<evidence type="ECO:0000256" key="1">
    <source>
        <dbReference type="ARBA" id="ARBA00022723"/>
    </source>
</evidence>
<keyword evidence="7" id="KW-0436">Ligase</keyword>
<feature type="domain" description="ATP-grasp" evidence="6">
    <location>
        <begin position="108"/>
        <end position="290"/>
    </location>
</feature>
<name>H8GG91_METAL</name>
<evidence type="ECO:0000259" key="6">
    <source>
        <dbReference type="PROSITE" id="PS50975"/>
    </source>
</evidence>
<dbReference type="Gene3D" id="3.30.470.20">
    <property type="entry name" value="ATP-grasp fold, B domain"/>
    <property type="match status" value="1"/>
</dbReference>
<dbReference type="GO" id="GO:0046872">
    <property type="term" value="F:metal ion binding"/>
    <property type="evidence" value="ECO:0007669"/>
    <property type="project" value="UniProtKB-KW"/>
</dbReference>
<protein>
    <submittedName>
        <fullName evidence="7">Alpha-L-glutamate ligase, RimK family</fullName>
    </submittedName>
</protein>
<dbReference type="Gene3D" id="3.40.50.20">
    <property type="match status" value="1"/>
</dbReference>
<dbReference type="PANTHER" id="PTHR21621">
    <property type="entry name" value="RIBOSOMAL PROTEIN S6 MODIFICATION PROTEIN"/>
    <property type="match status" value="1"/>
</dbReference>
<dbReference type="InterPro" id="IPR004666">
    <property type="entry name" value="Rp_bS6_RimK/Lys_biosynth_LsyX"/>
</dbReference>
<dbReference type="Proteomes" id="UP000005090">
    <property type="component" value="Chromosome"/>
</dbReference>
<dbReference type="NCBIfam" id="TIGR00768">
    <property type="entry name" value="rimK_fam"/>
    <property type="match status" value="1"/>
</dbReference>
<keyword evidence="2 5" id="KW-0547">Nucleotide-binding</keyword>
<dbReference type="GO" id="GO:0016879">
    <property type="term" value="F:ligase activity, forming carbon-nitrogen bonds"/>
    <property type="evidence" value="ECO:0007669"/>
    <property type="project" value="TreeGrafter"/>
</dbReference>
<keyword evidence="4" id="KW-0464">Manganese</keyword>
<evidence type="ECO:0000256" key="4">
    <source>
        <dbReference type="ARBA" id="ARBA00023211"/>
    </source>
</evidence>
<dbReference type="RefSeq" id="WP_005374338.1">
    <property type="nucleotide sequence ID" value="NZ_CM001475.1"/>
</dbReference>
<accession>H8GG91</accession>
<dbReference type="EMBL" id="CM001475">
    <property type="protein sequence ID" value="EIC31171.1"/>
    <property type="molecule type" value="Genomic_DNA"/>
</dbReference>
<dbReference type="HOGENOM" id="CLU_054353_2_0_6"/>
<evidence type="ECO:0000256" key="3">
    <source>
        <dbReference type="ARBA" id="ARBA00022840"/>
    </source>
</evidence>
<keyword evidence="3 5" id="KW-0067">ATP-binding</keyword>
<dbReference type="GO" id="GO:0005524">
    <property type="term" value="F:ATP binding"/>
    <property type="evidence" value="ECO:0007669"/>
    <property type="project" value="UniProtKB-UniRule"/>
</dbReference>
<gene>
    <name evidence="7" type="ORF">Metal_3523</name>
</gene>
<dbReference type="SUPFAM" id="SSF56059">
    <property type="entry name" value="Glutathione synthetase ATP-binding domain-like"/>
    <property type="match status" value="1"/>
</dbReference>
<dbReference type="Pfam" id="PF08443">
    <property type="entry name" value="RimK"/>
    <property type="match status" value="1"/>
</dbReference>
<dbReference type="PROSITE" id="PS50975">
    <property type="entry name" value="ATP_GRASP"/>
    <property type="match status" value="1"/>
</dbReference>
<dbReference type="STRING" id="686340.Metal_3523"/>
<dbReference type="InterPro" id="IPR013651">
    <property type="entry name" value="ATP-grasp_RimK-type"/>
</dbReference>
<organism evidence="7 8">
    <name type="scientific">Methylomicrobium album BG8</name>
    <dbReference type="NCBI Taxonomy" id="686340"/>
    <lineage>
        <taxon>Bacteria</taxon>
        <taxon>Pseudomonadati</taxon>
        <taxon>Pseudomonadota</taxon>
        <taxon>Gammaproteobacteria</taxon>
        <taxon>Methylococcales</taxon>
        <taxon>Methylococcaceae</taxon>
        <taxon>Methylomicrobium</taxon>
    </lineage>
</organism>
<dbReference type="PANTHER" id="PTHR21621:SF0">
    <property type="entry name" value="BETA-CITRYLGLUTAMATE SYNTHASE B-RELATED"/>
    <property type="match status" value="1"/>
</dbReference>
<evidence type="ECO:0000313" key="8">
    <source>
        <dbReference type="Proteomes" id="UP000005090"/>
    </source>
</evidence>
<evidence type="ECO:0000256" key="5">
    <source>
        <dbReference type="PROSITE-ProRule" id="PRU00409"/>
    </source>
</evidence>
<dbReference type="InterPro" id="IPR011761">
    <property type="entry name" value="ATP-grasp"/>
</dbReference>
<proteinExistence type="predicted"/>
<keyword evidence="1" id="KW-0479">Metal-binding</keyword>
<dbReference type="AlphaFoldDB" id="H8GG91"/>
<dbReference type="eggNOG" id="COG0189">
    <property type="taxonomic scope" value="Bacteria"/>
</dbReference>
<evidence type="ECO:0000256" key="2">
    <source>
        <dbReference type="ARBA" id="ARBA00022741"/>
    </source>
</evidence>
<keyword evidence="8" id="KW-1185">Reference proteome</keyword>
<reference evidence="7 8" key="1">
    <citation type="journal article" date="2013" name="Genome Announc.">
        <title>Genome Sequence of the Obligate Gammaproteobacterial Methanotroph Methylomicrobium album Strain BG8.</title>
        <authorList>
            <person name="Kits K.D."/>
            <person name="Kalyuzhnaya M.G."/>
            <person name="Klotz M.G."/>
            <person name="Jetten M.S."/>
            <person name="Op den Camp H.J."/>
            <person name="Vuilleumier S."/>
            <person name="Bringel F."/>
            <person name="Dispirito A.A."/>
            <person name="Murrell J.C."/>
            <person name="Bruce D."/>
            <person name="Cheng J.F."/>
            <person name="Copeland A."/>
            <person name="Goodwin L."/>
            <person name="Hauser L."/>
            <person name="Lajus A."/>
            <person name="Land M.L."/>
            <person name="Lapidus A."/>
            <person name="Lucas S."/>
            <person name="Medigue C."/>
            <person name="Pitluck S."/>
            <person name="Woyke T."/>
            <person name="Zeytun A."/>
            <person name="Stein L.Y."/>
        </authorList>
    </citation>
    <scope>NUCLEOTIDE SEQUENCE [LARGE SCALE GENOMIC DNA]</scope>
    <source>
        <strain evidence="7 8">BG8</strain>
    </source>
</reference>
<sequence>MRRIAIFTDDPGWHGRQLTQAFAEHGYRAEYVSLAECRLTPAPGQLPLWIPGFEHALPEAAFVRGVPGGSLEEVVLYLDVLHALKLLGIPVYNDGRAIERSVDKGMTSFLLQRAGLPTPPTWVLRDPEEARRIAENELRNGHLLISKPLFGSQGEGIRRIEKMTDLFWLTSSRGVYYLQRFVHAAGEGYHDHRVFVINGRAVAAMRRRGKSWLNNVAQGAECEWIEASAELAELAVRATLALDMDYAGVDIMLDRDGRYTVIEVNSVPAWKGLESVCDVNIAALLAEDLLGRYLGLGCVQPPAIEIR</sequence>
<dbReference type="GO" id="GO:0005737">
    <property type="term" value="C:cytoplasm"/>
    <property type="evidence" value="ECO:0007669"/>
    <property type="project" value="TreeGrafter"/>
</dbReference>
<evidence type="ECO:0000313" key="7">
    <source>
        <dbReference type="EMBL" id="EIC31171.1"/>
    </source>
</evidence>